<dbReference type="GO" id="GO:0042597">
    <property type="term" value="C:periplasmic space"/>
    <property type="evidence" value="ECO:0007669"/>
    <property type="project" value="UniProtKB-ARBA"/>
</dbReference>
<dbReference type="PIRSF" id="PIRSF002741">
    <property type="entry name" value="MppA"/>
    <property type="match status" value="1"/>
</dbReference>
<comment type="caution">
    <text evidence="7">The sequence shown here is derived from an EMBL/GenBank/DDBJ whole genome shotgun (WGS) entry which is preliminary data.</text>
</comment>
<keyword evidence="2" id="KW-0813">Transport</keyword>
<evidence type="ECO:0000313" key="8">
    <source>
        <dbReference type="Proteomes" id="UP000286848"/>
    </source>
</evidence>
<evidence type="ECO:0000313" key="7">
    <source>
        <dbReference type="EMBL" id="GBG94396.1"/>
    </source>
</evidence>
<comment type="similarity">
    <text evidence="1">Belongs to the bacterial solute-binding protein 5 family.</text>
</comment>
<feature type="domain" description="Solute-binding protein family 5" evidence="6">
    <location>
        <begin position="109"/>
        <end position="514"/>
    </location>
</feature>
<evidence type="ECO:0000256" key="1">
    <source>
        <dbReference type="ARBA" id="ARBA00005695"/>
    </source>
</evidence>
<dbReference type="PROSITE" id="PS51257">
    <property type="entry name" value="PROKAR_LIPOPROTEIN"/>
    <property type="match status" value="1"/>
</dbReference>
<dbReference type="InterPro" id="IPR000914">
    <property type="entry name" value="SBP_5_dom"/>
</dbReference>
<dbReference type="GO" id="GO:0015833">
    <property type="term" value="P:peptide transport"/>
    <property type="evidence" value="ECO:0007669"/>
    <property type="project" value="TreeGrafter"/>
</dbReference>
<feature type="region of interest" description="Disordered" evidence="4">
    <location>
        <begin position="30"/>
        <end position="78"/>
    </location>
</feature>
<dbReference type="PANTHER" id="PTHR30290:SF9">
    <property type="entry name" value="OLIGOPEPTIDE-BINDING PROTEIN APPA"/>
    <property type="match status" value="1"/>
</dbReference>
<keyword evidence="8" id="KW-1185">Reference proteome</keyword>
<gene>
    <name evidence="7" type="primary">oppA</name>
    <name evidence="7" type="ORF">LFYK43_08550</name>
</gene>
<dbReference type="Gene3D" id="3.40.190.10">
    <property type="entry name" value="Periplasmic binding protein-like II"/>
    <property type="match status" value="1"/>
</dbReference>
<sequence length="602" mass="67587">MNKIKKKCAIMFATFLTVLSLAACGSNEKAVSSKNKVEPAQLSPNYKNPRKTSQSADANSTLKVAEPNDSPFRGISEPTLASNAEDTSVFSPGGNGNLFNVDQNFKIIKGGLADQKLDRKNNTVTITIRANARWSDGQPVIARDVEYPYEIIAAPRSPSPQYSADFERIQGMSAYHTGKAATISGFTYPRGENGKVVVIHYSALSPSMKFLGNSFVWGTVAPYHHYQGIALNKLAASAQVRKNPVFIGPYKLDKIVAGESTSWSPNKYYWGKKPQIKHIKISVVSSNSIDKAIQTKKYDFTSPTGVMRATSYKKLKNLKNYQIVGQPKLGYNYFGFNLGEYDTSQQRNVMDPHAKMANKKLRQAMMYAINEKAINEKYGNGVKWSAKTLIPPIFDKYTAESAKHFSYDPQKAAELLDQAGYKKNGKWRTRPNGKPLVIYFGVMQGDSASHAAYREYLKRWKKVGLNVKLADGKEMEMNSFYDLLQKPKQNKVDIFAAAWSLSSEPTPTQLYGADAPLNMGHFVTKKNTQLLKEMNSERAFDDSYRAEKFKEWQEYMNEQAAYVATDNSYQWSTVNKRVKGFDLRVDNNEFWSSLSLTSAKLK</sequence>
<proteinExistence type="inferred from homology"/>
<evidence type="ECO:0000256" key="4">
    <source>
        <dbReference type="SAM" id="MobiDB-lite"/>
    </source>
</evidence>
<dbReference type="InterPro" id="IPR030678">
    <property type="entry name" value="Peptide/Ni-bd"/>
</dbReference>
<dbReference type="GO" id="GO:1904680">
    <property type="term" value="F:peptide transmembrane transporter activity"/>
    <property type="evidence" value="ECO:0007669"/>
    <property type="project" value="TreeGrafter"/>
</dbReference>
<organism evidence="7 8">
    <name type="scientific">Ligilactobacillus salitolerans</name>
    <dbReference type="NCBI Taxonomy" id="1808352"/>
    <lineage>
        <taxon>Bacteria</taxon>
        <taxon>Bacillati</taxon>
        <taxon>Bacillota</taxon>
        <taxon>Bacilli</taxon>
        <taxon>Lactobacillales</taxon>
        <taxon>Lactobacillaceae</taxon>
        <taxon>Ligilactobacillus</taxon>
    </lineage>
</organism>
<dbReference type="Pfam" id="PF00496">
    <property type="entry name" value="SBP_bac_5"/>
    <property type="match status" value="1"/>
</dbReference>
<dbReference type="AlphaFoldDB" id="A0A401ISA2"/>
<evidence type="ECO:0000256" key="5">
    <source>
        <dbReference type="SAM" id="SignalP"/>
    </source>
</evidence>
<dbReference type="GO" id="GO:0043190">
    <property type="term" value="C:ATP-binding cassette (ABC) transporter complex"/>
    <property type="evidence" value="ECO:0007669"/>
    <property type="project" value="InterPro"/>
</dbReference>
<dbReference type="Proteomes" id="UP000286848">
    <property type="component" value="Unassembled WGS sequence"/>
</dbReference>
<accession>A0A401ISA2</accession>
<name>A0A401ISA2_9LACO</name>
<reference evidence="7 8" key="1">
    <citation type="journal article" date="2019" name="Int. J. Syst. Evol. Microbiol.">
        <title>Lactobacillus salitolerans sp. nov., a novel lactic acid bacterium isolated from spent mushroom substrates.</title>
        <authorList>
            <person name="Tohno M."/>
            <person name="Tanizawa Y."/>
            <person name="Kojima Y."/>
            <person name="Sakamoto M."/>
            <person name="Nakamura Y."/>
            <person name="Ohkuma M."/>
            <person name="Kobayashi H."/>
        </authorList>
    </citation>
    <scope>NUCLEOTIDE SEQUENCE [LARGE SCALE GENOMIC DNA]</scope>
    <source>
        <strain evidence="7 8">YK43</strain>
    </source>
</reference>
<dbReference type="CDD" id="cd08510">
    <property type="entry name" value="PBP2_Lactococcal_OppA_like"/>
    <property type="match status" value="1"/>
</dbReference>
<feature type="signal peptide" evidence="5">
    <location>
        <begin position="1"/>
        <end position="22"/>
    </location>
</feature>
<keyword evidence="3 5" id="KW-0732">Signal</keyword>
<dbReference type="PANTHER" id="PTHR30290">
    <property type="entry name" value="PERIPLASMIC BINDING COMPONENT OF ABC TRANSPORTER"/>
    <property type="match status" value="1"/>
</dbReference>
<dbReference type="Gene3D" id="3.10.105.10">
    <property type="entry name" value="Dipeptide-binding Protein, Domain 3"/>
    <property type="match status" value="1"/>
</dbReference>
<dbReference type="EMBL" id="BFFP01000010">
    <property type="protein sequence ID" value="GBG94396.1"/>
    <property type="molecule type" value="Genomic_DNA"/>
</dbReference>
<evidence type="ECO:0000256" key="2">
    <source>
        <dbReference type="ARBA" id="ARBA00022448"/>
    </source>
</evidence>
<evidence type="ECO:0000259" key="6">
    <source>
        <dbReference type="Pfam" id="PF00496"/>
    </source>
</evidence>
<evidence type="ECO:0000256" key="3">
    <source>
        <dbReference type="ARBA" id="ARBA00022729"/>
    </source>
</evidence>
<feature type="compositionally biased region" description="Polar residues" evidence="4">
    <location>
        <begin position="42"/>
        <end position="62"/>
    </location>
</feature>
<dbReference type="SUPFAM" id="SSF53850">
    <property type="entry name" value="Periplasmic binding protein-like II"/>
    <property type="match status" value="1"/>
</dbReference>
<feature type="chain" id="PRO_5038481262" evidence="5">
    <location>
        <begin position="23"/>
        <end position="602"/>
    </location>
</feature>
<dbReference type="InterPro" id="IPR039424">
    <property type="entry name" value="SBP_5"/>
</dbReference>
<protein>
    <submittedName>
        <fullName evidence="7">Oligopeptide ABC transporter substrate-binding protein</fullName>
    </submittedName>
</protein>